<dbReference type="PROSITE" id="PS51257">
    <property type="entry name" value="PROKAR_LIPOPROTEIN"/>
    <property type="match status" value="1"/>
</dbReference>
<sequence>MSGGTRREPTTRRRTLLGGLALVGLGTLAGCTGPPGGDGPDGTEDMPARLRLKQVQPPDCENADPIRFADLSTAEQDLVETALEREEYAVPTEETSPAFDSLRESVEARSDTCGELVVYLRRGEAYYRVALVNGDNVIASTRPTPDRSTGS</sequence>
<dbReference type="RefSeq" id="WP_144262279.1">
    <property type="nucleotide sequence ID" value="NZ_QMDX01000006.1"/>
</dbReference>
<dbReference type="EMBL" id="QMDX01000006">
    <property type="protein sequence ID" value="TSD13757.1"/>
    <property type="molecule type" value="Genomic_DNA"/>
</dbReference>
<dbReference type="InParanoid" id="A0A554N8N5"/>
<gene>
    <name evidence="1" type="ORF">DP107_11365</name>
</gene>
<proteinExistence type="predicted"/>
<dbReference type="AlphaFoldDB" id="A0A554N8N5"/>
<protein>
    <submittedName>
        <fullName evidence="1">Uncharacterized protein</fullName>
    </submittedName>
</protein>
<comment type="caution">
    <text evidence="1">The sequence shown here is derived from an EMBL/GenBank/DDBJ whole genome shotgun (WGS) entry which is preliminary data.</text>
</comment>
<dbReference type="OrthoDB" id="346241at2157"/>
<keyword evidence="2" id="KW-1185">Reference proteome</keyword>
<name>A0A554N8N5_9EURY</name>
<evidence type="ECO:0000313" key="1">
    <source>
        <dbReference type="EMBL" id="TSD13757.1"/>
    </source>
</evidence>
<organism evidence="1 2">
    <name type="scientific">Haloglomus irregulare</name>
    <dbReference type="NCBI Taxonomy" id="2234134"/>
    <lineage>
        <taxon>Archaea</taxon>
        <taxon>Methanobacteriati</taxon>
        <taxon>Methanobacteriota</taxon>
        <taxon>Stenosarchaea group</taxon>
        <taxon>Halobacteria</taxon>
        <taxon>Halobacteriales</taxon>
        <taxon>Natronomonadaceae</taxon>
        <taxon>Haloglomus</taxon>
    </lineage>
</organism>
<dbReference type="Proteomes" id="UP000319894">
    <property type="component" value="Unassembled WGS sequence"/>
</dbReference>
<evidence type="ECO:0000313" key="2">
    <source>
        <dbReference type="Proteomes" id="UP000319894"/>
    </source>
</evidence>
<accession>A0A554N8N5</accession>
<reference evidence="1 2" key="1">
    <citation type="submission" date="2018-06" db="EMBL/GenBank/DDBJ databases">
        <title>Natronomonas sp. F16-60 a new haloarchaeon isolated from a solar saltern of Isla Cristina, Huelva, Spain.</title>
        <authorList>
            <person name="Duran-Viseras A."/>
            <person name="Sanchez-Porro C."/>
            <person name="Ventosa A."/>
        </authorList>
    </citation>
    <scope>NUCLEOTIDE SEQUENCE [LARGE SCALE GENOMIC DNA]</scope>
    <source>
        <strain evidence="1 2">F16-60</strain>
    </source>
</reference>